<sequence length="306" mass="34483">MVSSTPHLDALRRDGFVKIPNLLPYHILIALKAACKYTTDRARNGKWPYVRTVPKQYPPWQEWQPGDNIWGVQHLLHPDMNVRDTFAEVYFSNEVLDVVKELVGLKDDPGADEKLVMELFNLLVSPAEGVDFELRWHRDDIRPDVSAEEEERLLKEKTPQGQQLHAQYNIALFEDASLIVVLGSHRRVRTEAERNADPYEPELPGQLVVELAPGDAVFYDSNILHRGVYKGIDTSKSLGRMTLHGSVGLAGHGNERARQVLQHAVGEWVDRAQFSMQGAKGEQAEAMRKRLVDMGSGKDLGYSLVG</sequence>
<gene>
    <name evidence="1" type="ORF">H2200_003754</name>
</gene>
<dbReference type="AlphaFoldDB" id="A0AA39CL14"/>
<evidence type="ECO:0000313" key="1">
    <source>
        <dbReference type="EMBL" id="KAJ9612157.1"/>
    </source>
</evidence>
<dbReference type="EMBL" id="JAPDRK010000005">
    <property type="protein sequence ID" value="KAJ9612157.1"/>
    <property type="molecule type" value="Genomic_DNA"/>
</dbReference>
<evidence type="ECO:0008006" key="3">
    <source>
        <dbReference type="Google" id="ProtNLM"/>
    </source>
</evidence>
<dbReference type="Gene3D" id="2.60.120.620">
    <property type="entry name" value="q2cbj1_9rhob like domain"/>
    <property type="match status" value="1"/>
</dbReference>
<evidence type="ECO:0000313" key="2">
    <source>
        <dbReference type="Proteomes" id="UP001172673"/>
    </source>
</evidence>
<accession>A0AA39CL14</accession>
<name>A0AA39CL14_9EURO</name>
<protein>
    <recommendedName>
        <fullName evidence="3">Phytanoyl-CoA dioxygenase family protein</fullName>
    </recommendedName>
</protein>
<proteinExistence type="predicted"/>
<reference evidence="1" key="1">
    <citation type="submission" date="2022-10" db="EMBL/GenBank/DDBJ databases">
        <title>Culturing micro-colonial fungi from biological soil crusts in the Mojave desert and describing Neophaeococcomyces mojavensis, and introducing the new genera and species Taxawa tesnikishii.</title>
        <authorList>
            <person name="Kurbessoian T."/>
            <person name="Stajich J.E."/>
        </authorList>
    </citation>
    <scope>NUCLEOTIDE SEQUENCE</scope>
    <source>
        <strain evidence="1">TK_41</strain>
    </source>
</reference>
<dbReference type="InterPro" id="IPR008775">
    <property type="entry name" value="Phytyl_CoA_dOase-like"/>
</dbReference>
<dbReference type="PANTHER" id="PTHR40470:SF1">
    <property type="entry name" value="PHYTANOYL-COA DIOXYGENASE FAMILY PROTEIN (AFU_ORTHOLOGUE AFUA_2G15850)"/>
    <property type="match status" value="1"/>
</dbReference>
<dbReference type="SUPFAM" id="SSF51197">
    <property type="entry name" value="Clavaminate synthase-like"/>
    <property type="match status" value="1"/>
</dbReference>
<comment type="caution">
    <text evidence="1">The sequence shown here is derived from an EMBL/GenBank/DDBJ whole genome shotgun (WGS) entry which is preliminary data.</text>
</comment>
<dbReference type="Pfam" id="PF05721">
    <property type="entry name" value="PhyH"/>
    <property type="match status" value="1"/>
</dbReference>
<keyword evidence="2" id="KW-1185">Reference proteome</keyword>
<organism evidence="1 2">
    <name type="scientific">Cladophialophora chaetospira</name>
    <dbReference type="NCBI Taxonomy" id="386627"/>
    <lineage>
        <taxon>Eukaryota</taxon>
        <taxon>Fungi</taxon>
        <taxon>Dikarya</taxon>
        <taxon>Ascomycota</taxon>
        <taxon>Pezizomycotina</taxon>
        <taxon>Eurotiomycetes</taxon>
        <taxon>Chaetothyriomycetidae</taxon>
        <taxon>Chaetothyriales</taxon>
        <taxon>Herpotrichiellaceae</taxon>
        <taxon>Cladophialophora</taxon>
    </lineage>
</organism>
<dbReference type="PANTHER" id="PTHR40470">
    <property type="entry name" value="PHYTANOYL-COA DIOXYGENASE FAMILY PROTEIN (AFU_ORTHOLOGUE AFUA_2G15850)"/>
    <property type="match status" value="1"/>
</dbReference>
<dbReference type="Proteomes" id="UP001172673">
    <property type="component" value="Unassembled WGS sequence"/>
</dbReference>